<dbReference type="WBParaSite" id="ES5_v2.g14943.t1">
    <property type="protein sequence ID" value="ES5_v2.g14943.t1"/>
    <property type="gene ID" value="ES5_v2.g14943"/>
</dbReference>
<organism evidence="1 2">
    <name type="scientific">Panagrolaimus sp. ES5</name>
    <dbReference type="NCBI Taxonomy" id="591445"/>
    <lineage>
        <taxon>Eukaryota</taxon>
        <taxon>Metazoa</taxon>
        <taxon>Ecdysozoa</taxon>
        <taxon>Nematoda</taxon>
        <taxon>Chromadorea</taxon>
        <taxon>Rhabditida</taxon>
        <taxon>Tylenchina</taxon>
        <taxon>Panagrolaimomorpha</taxon>
        <taxon>Panagrolaimoidea</taxon>
        <taxon>Panagrolaimidae</taxon>
        <taxon>Panagrolaimus</taxon>
    </lineage>
</organism>
<dbReference type="Proteomes" id="UP000887579">
    <property type="component" value="Unplaced"/>
</dbReference>
<evidence type="ECO:0000313" key="1">
    <source>
        <dbReference type="Proteomes" id="UP000887579"/>
    </source>
</evidence>
<evidence type="ECO:0000313" key="2">
    <source>
        <dbReference type="WBParaSite" id="ES5_v2.g14943.t1"/>
    </source>
</evidence>
<sequence length="504" mass="55667">MILCKVLFLNLLILFCNAAPSHPSTAAPTPQPVLQIAQKLLSNIGRFPTAIQEGMTGKTGEIRKIVSSALGGGIIGQLVENPIQAAGNLGFDLDQFGINKTMLENSIGISPDKAWQTNLLPMNKGDLLFSNQINNVAVPTTPAGPEPLYIDGKKVMPENEDAVLNGIFGGERNNLKQVQPQKGRRLESAQYYGNEKARMRMQENRPTPNSFVTDSQAQNIPSHRLQNLPVPPPPVSPAPPSDSMDSANSIINSVMPFINTPQMPNFNNNDDNNGIIDENRAVAHAINRVSNGDAEIRRVPMARVPEFNKMNAKILSLEQRLNEQQELLAKQHGEEKEMKVQKILETLKFGKGNRLSALQKHLRYSPEAVNDDLRLDTNPLKPLPQIECECESVSLNQLKGTWVQALASDSLISELNKGMGKIFDTKAAKLECAEISVTPPRDYNPEYSHFVLGVRIQNATNVVRFAFTKQTSTHVTLSLQNQQKISANQMDRMEFVEHVNVCSS</sequence>
<accession>A0AC34FCP3</accession>
<name>A0AC34FCP3_9BILA</name>
<protein>
    <submittedName>
        <fullName evidence="2">Uncharacterized protein</fullName>
    </submittedName>
</protein>
<proteinExistence type="predicted"/>
<reference evidence="2" key="1">
    <citation type="submission" date="2022-11" db="UniProtKB">
        <authorList>
            <consortium name="WormBaseParasite"/>
        </authorList>
    </citation>
    <scope>IDENTIFICATION</scope>
</reference>